<organism evidence="1 2">
    <name type="scientific">Streptomyces siamensis</name>
    <dbReference type="NCBI Taxonomy" id="1274986"/>
    <lineage>
        <taxon>Bacteria</taxon>
        <taxon>Bacillati</taxon>
        <taxon>Actinomycetota</taxon>
        <taxon>Actinomycetes</taxon>
        <taxon>Kitasatosporales</taxon>
        <taxon>Streptomycetaceae</taxon>
        <taxon>Streptomyces</taxon>
    </lineage>
</organism>
<dbReference type="RefSeq" id="WP_345645570.1">
    <property type="nucleotide sequence ID" value="NZ_BAABKB010000004.1"/>
</dbReference>
<reference evidence="2" key="1">
    <citation type="journal article" date="2019" name="Int. J. Syst. Evol. Microbiol.">
        <title>The Global Catalogue of Microorganisms (GCM) 10K type strain sequencing project: providing services to taxonomists for standard genome sequencing and annotation.</title>
        <authorList>
            <consortium name="The Broad Institute Genomics Platform"/>
            <consortium name="The Broad Institute Genome Sequencing Center for Infectious Disease"/>
            <person name="Wu L."/>
            <person name="Ma J."/>
        </authorList>
    </citation>
    <scope>NUCLEOTIDE SEQUENCE [LARGE SCALE GENOMIC DNA]</scope>
    <source>
        <strain evidence="2">JCM 18409</strain>
    </source>
</reference>
<gene>
    <name evidence="1" type="ORF">GCM10023335_22610</name>
</gene>
<accession>A0ABP9IPT7</accession>
<dbReference type="Proteomes" id="UP001501759">
    <property type="component" value="Unassembled WGS sequence"/>
</dbReference>
<comment type="caution">
    <text evidence="1">The sequence shown here is derived from an EMBL/GenBank/DDBJ whole genome shotgun (WGS) entry which is preliminary data.</text>
</comment>
<evidence type="ECO:0008006" key="3">
    <source>
        <dbReference type="Google" id="ProtNLM"/>
    </source>
</evidence>
<name>A0ABP9IPT7_9ACTN</name>
<protein>
    <recommendedName>
        <fullName evidence="3">DUF1579 domain-containing protein</fullName>
    </recommendedName>
</protein>
<evidence type="ECO:0000313" key="1">
    <source>
        <dbReference type="EMBL" id="GAA5005642.1"/>
    </source>
</evidence>
<dbReference type="EMBL" id="BAABKB010000004">
    <property type="protein sequence ID" value="GAA5005642.1"/>
    <property type="molecule type" value="Genomic_DNA"/>
</dbReference>
<evidence type="ECO:0000313" key="2">
    <source>
        <dbReference type="Proteomes" id="UP001501759"/>
    </source>
</evidence>
<sequence>MRQPTPHGALRRLDVLVGAWDMWADGRSVGPVRTEFAWLEGGAFLAQRVDVTADSALPGPWEAAAPFPTVSLTGYDDTTDDFTTLYADGRGVGRVYRTSLSDGVWTQRRAAPGFHQRFNATFSDGGDTIAGGWERSKDGELWKPDFDVTYTRVGTSPRA</sequence>
<proteinExistence type="predicted"/>
<keyword evidence="2" id="KW-1185">Reference proteome</keyword>